<dbReference type="AlphaFoldDB" id="A0A7J9N5A4"/>
<gene>
    <name evidence="1" type="ORF">Goshw_004385</name>
</gene>
<keyword evidence="2" id="KW-1185">Reference proteome</keyword>
<organism evidence="1 2">
    <name type="scientific">Gossypium schwendimanii</name>
    <name type="common">Cotton</name>
    <dbReference type="NCBI Taxonomy" id="34291"/>
    <lineage>
        <taxon>Eukaryota</taxon>
        <taxon>Viridiplantae</taxon>
        <taxon>Streptophyta</taxon>
        <taxon>Embryophyta</taxon>
        <taxon>Tracheophyta</taxon>
        <taxon>Spermatophyta</taxon>
        <taxon>Magnoliopsida</taxon>
        <taxon>eudicotyledons</taxon>
        <taxon>Gunneridae</taxon>
        <taxon>Pentapetalae</taxon>
        <taxon>rosids</taxon>
        <taxon>malvids</taxon>
        <taxon>Malvales</taxon>
        <taxon>Malvaceae</taxon>
        <taxon>Malvoideae</taxon>
        <taxon>Gossypium</taxon>
    </lineage>
</organism>
<dbReference type="PROSITE" id="PS51257">
    <property type="entry name" value="PROKAR_LIPOPROTEIN"/>
    <property type="match status" value="1"/>
</dbReference>
<evidence type="ECO:0000313" key="1">
    <source>
        <dbReference type="EMBL" id="MBA0878398.1"/>
    </source>
</evidence>
<accession>A0A7J9N5A4</accession>
<name>A0A7J9N5A4_GOSSC</name>
<dbReference type="Proteomes" id="UP000593576">
    <property type="component" value="Unassembled WGS sequence"/>
</dbReference>
<protein>
    <recommendedName>
        <fullName evidence="3">RNase H type-1 domain-containing protein</fullName>
    </recommendedName>
</protein>
<evidence type="ECO:0000313" key="2">
    <source>
        <dbReference type="Proteomes" id="UP000593576"/>
    </source>
</evidence>
<dbReference type="EMBL" id="JABFAF010271517">
    <property type="protein sequence ID" value="MBA0878398.1"/>
    <property type="molecule type" value="Genomic_DNA"/>
</dbReference>
<sequence length="148" mass="16976">MVSCFKKFYTLCFNVKLHGTSKSLWLIAIAASCWSVWLARNEMVFERKVLSMDALIFHSKMRALLWVRAVFNECMVQERLWWLSPSKCRFVQTYYIGLALSSSWWLKFNVSGLATEEAMGCGGVLRDEEGNVRALFLRPCDAIDADSA</sequence>
<proteinExistence type="predicted"/>
<dbReference type="OrthoDB" id="999555at2759"/>
<evidence type="ECO:0008006" key="3">
    <source>
        <dbReference type="Google" id="ProtNLM"/>
    </source>
</evidence>
<reference evidence="1 2" key="1">
    <citation type="journal article" date="2019" name="Genome Biol. Evol.">
        <title>Insights into the evolution of the New World diploid cottons (Gossypium, subgenus Houzingenia) based on genome sequencing.</title>
        <authorList>
            <person name="Grover C.E."/>
            <person name="Arick M.A. 2nd"/>
            <person name="Thrash A."/>
            <person name="Conover J.L."/>
            <person name="Sanders W.S."/>
            <person name="Peterson D.G."/>
            <person name="Frelichowski J.E."/>
            <person name="Scheffler J.A."/>
            <person name="Scheffler B.E."/>
            <person name="Wendel J.F."/>
        </authorList>
    </citation>
    <scope>NUCLEOTIDE SEQUENCE [LARGE SCALE GENOMIC DNA]</scope>
    <source>
        <strain evidence="1">1</strain>
        <tissue evidence="1">Leaf</tissue>
    </source>
</reference>
<comment type="caution">
    <text evidence="1">The sequence shown here is derived from an EMBL/GenBank/DDBJ whole genome shotgun (WGS) entry which is preliminary data.</text>
</comment>